<dbReference type="Proteomes" id="UP001408356">
    <property type="component" value="Unassembled WGS sequence"/>
</dbReference>
<dbReference type="EMBL" id="JARVKF010000400">
    <property type="protein sequence ID" value="KAK9417257.1"/>
    <property type="molecule type" value="Genomic_DNA"/>
</dbReference>
<dbReference type="InterPro" id="IPR020841">
    <property type="entry name" value="PKS_Beta-ketoAc_synthase_dom"/>
</dbReference>
<name>A0ABR2URJ1_9PEZI</name>
<dbReference type="Pfam" id="PF02801">
    <property type="entry name" value="Ketoacyl-synt_C"/>
    <property type="match status" value="1"/>
</dbReference>
<evidence type="ECO:0000256" key="2">
    <source>
        <dbReference type="ARBA" id="ARBA00022553"/>
    </source>
</evidence>
<keyword evidence="1" id="KW-0596">Phosphopantetheine</keyword>
<evidence type="ECO:0000256" key="3">
    <source>
        <dbReference type="RuleBase" id="RU003694"/>
    </source>
</evidence>
<feature type="domain" description="Ketosynthase family 3 (KS3)" evidence="5">
    <location>
        <begin position="31"/>
        <end position="370"/>
    </location>
</feature>
<dbReference type="CDD" id="cd00833">
    <property type="entry name" value="PKS"/>
    <property type="match status" value="1"/>
</dbReference>
<dbReference type="Pfam" id="PF00109">
    <property type="entry name" value="ketoacyl-synt"/>
    <property type="match status" value="2"/>
</dbReference>
<evidence type="ECO:0000313" key="6">
    <source>
        <dbReference type="EMBL" id="KAK9417257.1"/>
    </source>
</evidence>
<dbReference type="PROSITE" id="PS52004">
    <property type="entry name" value="KS3_2"/>
    <property type="match status" value="1"/>
</dbReference>
<dbReference type="SUPFAM" id="SSF53901">
    <property type="entry name" value="Thiolase-like"/>
    <property type="match status" value="2"/>
</dbReference>
<keyword evidence="7" id="KW-1185">Reference proteome</keyword>
<gene>
    <name evidence="6" type="ORF">SUNI508_09061</name>
</gene>
<evidence type="ECO:0000256" key="1">
    <source>
        <dbReference type="ARBA" id="ARBA00022450"/>
    </source>
</evidence>
<comment type="caution">
    <text evidence="6">The sequence shown here is derived from an EMBL/GenBank/DDBJ whole genome shotgun (WGS) entry which is preliminary data.</text>
</comment>
<sequence length="541" mass="58859">MADPDRENTSKPHDPSPADDLPNGAHTDYPPHSVAVVGMAGRFPEADSVDELWELLLEGKSTVKRANEERLRLSQGGNSNNTIWWGNWLRDPEAFDHRFFKKSSREAVVWDPQQRILLEVVYEALESASYLGLSSAAEPNKNDYGKYHNLNTVGFLSPTGQCKPFDASANGYCRAEGVAVVVLKELSAAIQDNDYIMGVIVGSATNQNHGVSHITLSNSDSLIDLYKKVLRLSNEKPESITYVEAHGTGTTVGDPIEVRGIREAYGGPKRSFILHFVSIKVSGSTVVALIRKLAKATARVSGLIKVLLMMRHGKIPKPASYSELNPKIPPLSPDKIAIPTTILPGNAPSHLACVNSHRAAGSNSAILVRERPHLDTAAASPSLKSYPLILTTGSVNSLSSYAAKLLKRLRQAKVESTGRLASLTFALADRANHAVPYVFATSVTNVLDLEFQLEGASSSSDITTVIDSKPVVLSEQSYDNRHFQINRASGTTSLVQLDPRQETQGHTSLSLQVRRAYAALSLNYFQAAKLEASYITPRNLL</sequence>
<reference evidence="6 7" key="1">
    <citation type="journal article" date="2024" name="J. Plant Pathol.">
        <title>Sequence and assembly of the genome of Seiridium unicorne, isolate CBS 538.82, causal agent of cypress canker disease.</title>
        <authorList>
            <person name="Scali E."/>
            <person name="Rocca G.D."/>
            <person name="Danti R."/>
            <person name="Garbelotto M."/>
            <person name="Barberini S."/>
            <person name="Baroncelli R."/>
            <person name="Emiliani G."/>
        </authorList>
    </citation>
    <scope>NUCLEOTIDE SEQUENCE [LARGE SCALE GENOMIC DNA]</scope>
    <source>
        <strain evidence="6 7">BM-138-508</strain>
    </source>
</reference>
<keyword evidence="2" id="KW-0597">Phosphoprotein</keyword>
<dbReference type="InterPro" id="IPR016039">
    <property type="entry name" value="Thiolase-like"/>
</dbReference>
<accession>A0ABR2URJ1</accession>
<dbReference type="InterPro" id="IPR014030">
    <property type="entry name" value="Ketoacyl_synth_N"/>
</dbReference>
<dbReference type="InterPro" id="IPR014031">
    <property type="entry name" value="Ketoacyl_synth_C"/>
</dbReference>
<proteinExistence type="inferred from homology"/>
<organism evidence="6 7">
    <name type="scientific">Seiridium unicorne</name>
    <dbReference type="NCBI Taxonomy" id="138068"/>
    <lineage>
        <taxon>Eukaryota</taxon>
        <taxon>Fungi</taxon>
        <taxon>Dikarya</taxon>
        <taxon>Ascomycota</taxon>
        <taxon>Pezizomycotina</taxon>
        <taxon>Sordariomycetes</taxon>
        <taxon>Xylariomycetidae</taxon>
        <taxon>Amphisphaeriales</taxon>
        <taxon>Sporocadaceae</taxon>
        <taxon>Seiridium</taxon>
    </lineage>
</organism>
<evidence type="ECO:0000259" key="5">
    <source>
        <dbReference type="PROSITE" id="PS52004"/>
    </source>
</evidence>
<dbReference type="InterPro" id="IPR050091">
    <property type="entry name" value="PKS_NRPS_Biosynth_Enz"/>
</dbReference>
<protein>
    <submittedName>
        <fullName evidence="6">Phthiocerol synthesis polyketide synthase type I PpsA</fullName>
    </submittedName>
</protein>
<feature type="compositionally biased region" description="Basic and acidic residues" evidence="4">
    <location>
        <begin position="1"/>
        <end position="16"/>
    </location>
</feature>
<keyword evidence="3" id="KW-0808">Transferase</keyword>
<comment type="similarity">
    <text evidence="3">Belongs to the thiolase-like superfamily. Beta-ketoacyl-ACP synthases family.</text>
</comment>
<dbReference type="PANTHER" id="PTHR43775">
    <property type="entry name" value="FATTY ACID SYNTHASE"/>
    <property type="match status" value="1"/>
</dbReference>
<evidence type="ECO:0000256" key="4">
    <source>
        <dbReference type="SAM" id="MobiDB-lite"/>
    </source>
</evidence>
<feature type="region of interest" description="Disordered" evidence="4">
    <location>
        <begin position="1"/>
        <end position="30"/>
    </location>
</feature>
<dbReference type="PANTHER" id="PTHR43775:SF21">
    <property type="entry name" value="NON-REDUCING POLYKETIDE SYNTHASE AUSA-RELATED"/>
    <property type="match status" value="1"/>
</dbReference>
<evidence type="ECO:0000313" key="7">
    <source>
        <dbReference type="Proteomes" id="UP001408356"/>
    </source>
</evidence>
<dbReference type="Gene3D" id="3.40.47.10">
    <property type="match status" value="2"/>
</dbReference>
<dbReference type="SMART" id="SM00825">
    <property type="entry name" value="PKS_KS"/>
    <property type="match status" value="1"/>
</dbReference>